<comment type="cofactor">
    <cofactor evidence="1 11">
        <name>[4Fe-4S] cluster</name>
        <dbReference type="ChEBI" id="CHEBI:49883"/>
    </cofactor>
</comment>
<keyword evidence="6 11" id="KW-0479">Metal-binding</keyword>
<comment type="pathway">
    <text evidence="2">Carbohydrate biosynthesis; gluconeogenesis.</text>
</comment>
<dbReference type="GO" id="GO:0003941">
    <property type="term" value="F:L-serine ammonia-lyase activity"/>
    <property type="evidence" value="ECO:0007669"/>
    <property type="project" value="UniProtKB-EC"/>
</dbReference>
<dbReference type="Pfam" id="PF03313">
    <property type="entry name" value="SDH_alpha"/>
    <property type="match status" value="1"/>
</dbReference>
<comment type="caution">
    <text evidence="13">The sequence shown here is derived from an EMBL/GenBank/DDBJ whole genome shotgun (WGS) entry which is preliminary data.</text>
</comment>
<dbReference type="NCBIfam" id="TIGR00719">
    <property type="entry name" value="sda_beta"/>
    <property type="match status" value="1"/>
</dbReference>
<dbReference type="SUPFAM" id="SSF55021">
    <property type="entry name" value="ACT-like"/>
    <property type="match status" value="1"/>
</dbReference>
<evidence type="ECO:0000313" key="13">
    <source>
        <dbReference type="EMBL" id="MDJ1128816.1"/>
    </source>
</evidence>
<sequence length="523" mass="52688">MLPSAFEVLGPVMVGPSSSHTAGALRIALASRELAPAPVTSVTFTLYNSFARTYRGHGTDKALVAGMLGLATDDERIRDSFALAREAGLAFDFSINPDGVGQHPNTVDIAMAFSDGGRLTVRGESVGGGRMRLSAIDGVPVDVAGEYPTLFVRHDDKPGMLAALTGALSAQHINIATIRTFRNARGGDAYTVVEVDDALPEPLLAYVRSTPGVSFATAIAIPGAGPHLGTEAPACDFRNGAELLALCQSENRSIGSAMRARETSLEGSEQAVDDAMGRVLAAMDHEVRATIEQPRRSLGGLLHGQARAVSDKSAALQGALLGPALSRATAYAMATLELSSSMGVIVAAPTAGSSGVVPGALIACAEAMGARSRLSGALWCAAAVGAVISGNATVSGAEGGCQAEVGAAAAMAAAGLCQMLYGSPETCLDAAAIAIANMLGLVCDPAGGLVEFPCQDRNAAGVAAAFTAAQLALSGVKSVATFDDAVTALAAVGHSMPAALRETALGGLAVTPSVCLACEQPCA</sequence>
<dbReference type="CDD" id="cd04879">
    <property type="entry name" value="ACT_3PGDH-like"/>
    <property type="match status" value="1"/>
</dbReference>
<dbReference type="SUPFAM" id="SSF143548">
    <property type="entry name" value="Serine metabolism enzymes domain"/>
    <property type="match status" value="1"/>
</dbReference>
<dbReference type="InterPro" id="IPR002912">
    <property type="entry name" value="ACT_dom"/>
</dbReference>
<evidence type="ECO:0000256" key="11">
    <source>
        <dbReference type="RuleBase" id="RU366059"/>
    </source>
</evidence>
<accession>A0ABT6ZJI5</accession>
<keyword evidence="8 11" id="KW-0411">Iron-sulfur</keyword>
<keyword evidence="14" id="KW-1185">Reference proteome</keyword>
<keyword evidence="4 11" id="KW-0312">Gluconeogenesis</keyword>
<evidence type="ECO:0000256" key="9">
    <source>
        <dbReference type="ARBA" id="ARBA00023239"/>
    </source>
</evidence>
<comment type="catalytic activity">
    <reaction evidence="10 11">
        <text>L-serine = pyruvate + NH4(+)</text>
        <dbReference type="Rhea" id="RHEA:19169"/>
        <dbReference type="ChEBI" id="CHEBI:15361"/>
        <dbReference type="ChEBI" id="CHEBI:28938"/>
        <dbReference type="ChEBI" id="CHEBI:33384"/>
        <dbReference type="EC" id="4.3.1.17"/>
    </reaction>
</comment>
<dbReference type="InterPro" id="IPR005130">
    <property type="entry name" value="Ser_deHydtase-like_asu"/>
</dbReference>
<keyword evidence="5 11" id="KW-0004">4Fe-4S</keyword>
<evidence type="ECO:0000256" key="8">
    <source>
        <dbReference type="ARBA" id="ARBA00023014"/>
    </source>
</evidence>
<comment type="similarity">
    <text evidence="3 11">Belongs to the iron-sulfur dependent L-serine dehydratase family.</text>
</comment>
<evidence type="ECO:0000256" key="1">
    <source>
        <dbReference type="ARBA" id="ARBA00001966"/>
    </source>
</evidence>
<evidence type="ECO:0000256" key="5">
    <source>
        <dbReference type="ARBA" id="ARBA00022485"/>
    </source>
</evidence>
<dbReference type="Proteomes" id="UP001431693">
    <property type="component" value="Unassembled WGS sequence"/>
</dbReference>
<dbReference type="Pfam" id="PF01842">
    <property type="entry name" value="ACT"/>
    <property type="match status" value="1"/>
</dbReference>
<protein>
    <recommendedName>
        <fullName evidence="11">L-serine dehydratase</fullName>
        <ecNumber evidence="11">4.3.1.17</ecNumber>
    </recommendedName>
</protein>
<evidence type="ECO:0000256" key="6">
    <source>
        <dbReference type="ARBA" id="ARBA00022723"/>
    </source>
</evidence>
<organism evidence="13 14">
    <name type="scientific">Kribbibacterium absianum</name>
    <dbReference type="NCBI Taxonomy" id="3044210"/>
    <lineage>
        <taxon>Bacteria</taxon>
        <taxon>Bacillati</taxon>
        <taxon>Actinomycetota</taxon>
        <taxon>Coriobacteriia</taxon>
        <taxon>Coriobacteriales</taxon>
        <taxon>Kribbibacteriaceae</taxon>
        <taxon>Kribbibacterium</taxon>
    </lineage>
</organism>
<dbReference type="PROSITE" id="PS51671">
    <property type="entry name" value="ACT"/>
    <property type="match status" value="1"/>
</dbReference>
<evidence type="ECO:0000256" key="4">
    <source>
        <dbReference type="ARBA" id="ARBA00022432"/>
    </source>
</evidence>
<gene>
    <name evidence="13" type="primary">sdaAB</name>
    <name evidence="13" type="ORF">QJ043_01790</name>
</gene>
<dbReference type="PANTHER" id="PTHR30182">
    <property type="entry name" value="L-SERINE DEHYDRATASE"/>
    <property type="match status" value="1"/>
</dbReference>
<dbReference type="PANTHER" id="PTHR30182:SF1">
    <property type="entry name" value="L-SERINE DEHYDRATASE 1"/>
    <property type="match status" value="1"/>
</dbReference>
<evidence type="ECO:0000259" key="12">
    <source>
        <dbReference type="PROSITE" id="PS51671"/>
    </source>
</evidence>
<reference evidence="13" key="1">
    <citation type="submission" date="2023-05" db="EMBL/GenBank/DDBJ databases">
        <title>[olsenella] sp. nov., isolated from a pig farm feces dump.</title>
        <authorList>
            <person name="Chang Y.-H."/>
        </authorList>
    </citation>
    <scope>NUCLEOTIDE SEQUENCE</scope>
    <source>
        <strain evidence="13">YH-ols2217</strain>
    </source>
</reference>
<evidence type="ECO:0000256" key="2">
    <source>
        <dbReference type="ARBA" id="ARBA00004742"/>
    </source>
</evidence>
<dbReference type="Gene3D" id="3.30.70.260">
    <property type="match status" value="1"/>
</dbReference>
<evidence type="ECO:0000256" key="3">
    <source>
        <dbReference type="ARBA" id="ARBA00008636"/>
    </source>
</evidence>
<dbReference type="InterPro" id="IPR005131">
    <property type="entry name" value="Ser_deHydtase_bsu"/>
</dbReference>
<dbReference type="EC" id="4.3.1.17" evidence="11"/>
<evidence type="ECO:0000313" key="14">
    <source>
        <dbReference type="Proteomes" id="UP001431693"/>
    </source>
</evidence>
<dbReference type="Gene3D" id="3.30.1330.90">
    <property type="entry name" value="D-3-phosphoglycerate dehydrogenase, domain 3"/>
    <property type="match status" value="1"/>
</dbReference>
<keyword evidence="7 11" id="KW-0408">Iron</keyword>
<dbReference type="Pfam" id="PF03315">
    <property type="entry name" value="SDH_beta"/>
    <property type="match status" value="1"/>
</dbReference>
<dbReference type="EMBL" id="JASJEX010000001">
    <property type="protein sequence ID" value="MDJ1128816.1"/>
    <property type="molecule type" value="Genomic_DNA"/>
</dbReference>
<dbReference type="InterPro" id="IPR004643">
    <property type="entry name" value="Fe-S_L-Ser_bsu"/>
</dbReference>
<dbReference type="RefSeq" id="WP_283712456.1">
    <property type="nucleotide sequence ID" value="NZ_JASJEW010000001.1"/>
</dbReference>
<name>A0ABT6ZJI5_9ACTN</name>
<evidence type="ECO:0000256" key="10">
    <source>
        <dbReference type="ARBA" id="ARBA00049406"/>
    </source>
</evidence>
<keyword evidence="9 11" id="KW-0456">Lyase</keyword>
<dbReference type="InterPro" id="IPR045865">
    <property type="entry name" value="ACT-like_dom_sf"/>
</dbReference>
<proteinExistence type="inferred from homology"/>
<evidence type="ECO:0000256" key="7">
    <source>
        <dbReference type="ARBA" id="ARBA00023004"/>
    </source>
</evidence>
<dbReference type="InterPro" id="IPR051318">
    <property type="entry name" value="Fe-S_L-Ser"/>
</dbReference>
<dbReference type="InterPro" id="IPR029009">
    <property type="entry name" value="ASB_dom_sf"/>
</dbReference>
<feature type="domain" description="ACT" evidence="12">
    <location>
        <begin position="149"/>
        <end position="221"/>
    </location>
</feature>